<name>A0A1W2EQR5_9RHOB</name>
<keyword evidence="3" id="KW-1185">Reference proteome</keyword>
<dbReference type="AlphaFoldDB" id="A0A1W2EQR5"/>
<dbReference type="Proteomes" id="UP000192330">
    <property type="component" value="Unassembled WGS sequence"/>
</dbReference>
<sequence>MLNINPRTLSLLVFAAFLLSWFGSATGISQFISEGQDGARSILAVAVAATGSIIIQALMAVFLTVLISAFVVHTRTRVLYLLGYGIMTTLSVVLAVAFWVNVMDLRDAEVRDVFDRQRAAAISAAQASQAEIVRFDTGMTALADTARENVLIEAASGTGERHDVWLRLLRDVTLAETELARLYQALSDGIAAAAAATTLDGVRAALASPMQQVRSTTALTTLQAAFEREAQVATVLSGRAHQQRWANFATQIAAVNTGIAAFAPVAMPELEDSTFAPEHGDKHFAVMLVKKVVTGQPLSGQEAIAVSLAVITDLIFAILIILRAERRRRDDVAEFVHHFMPRIEALNARLKRNDFAGGVSELTETLHLAGKGLFGFDRLFGLVVQVPEGATKTQLAKTVSFLKSGGMAVDVSGAAGLFRTLTSWGHTATRVAQGASVRRPVTVLIPPAEWRLINTLKQVEDLMPPAEDKGTLGAYVRKQRRKKPRVYTATKLKMLDTYFSSAMEASLNELAPARIERIVDAFRSDSRTRRLARKTKEKHEATFRDMIDAVRTDGLLPSTATRLRVAN</sequence>
<dbReference type="EMBL" id="FWYD01000038">
    <property type="protein sequence ID" value="SMD12059.1"/>
    <property type="molecule type" value="Genomic_DNA"/>
</dbReference>
<reference evidence="2 3" key="1">
    <citation type="submission" date="2017-04" db="EMBL/GenBank/DDBJ databases">
        <authorList>
            <person name="Afonso C.L."/>
            <person name="Miller P.J."/>
            <person name="Scott M.A."/>
            <person name="Spackman E."/>
            <person name="Goraichik I."/>
            <person name="Dimitrov K.M."/>
            <person name="Suarez D.L."/>
            <person name="Swayne D.E."/>
        </authorList>
    </citation>
    <scope>NUCLEOTIDE SEQUENCE [LARGE SCALE GENOMIC DNA]</scope>
    <source>
        <strain evidence="2 3">CGMCC 1.12644</strain>
    </source>
</reference>
<evidence type="ECO:0000313" key="2">
    <source>
        <dbReference type="EMBL" id="SMD12059.1"/>
    </source>
</evidence>
<accession>A0A1W2EQR5</accession>
<feature type="transmembrane region" description="Helical" evidence="1">
    <location>
        <begin position="78"/>
        <end position="100"/>
    </location>
</feature>
<gene>
    <name evidence="2" type="ORF">SAMN06295998_1385</name>
</gene>
<keyword evidence="1" id="KW-1133">Transmembrane helix</keyword>
<evidence type="ECO:0000256" key="1">
    <source>
        <dbReference type="SAM" id="Phobius"/>
    </source>
</evidence>
<evidence type="ECO:0000313" key="3">
    <source>
        <dbReference type="Proteomes" id="UP000192330"/>
    </source>
</evidence>
<keyword evidence="1" id="KW-0812">Transmembrane</keyword>
<protein>
    <submittedName>
        <fullName evidence="2">Uncharacterized protein</fullName>
    </submittedName>
</protein>
<proteinExistence type="predicted"/>
<feature type="transmembrane region" description="Helical" evidence="1">
    <location>
        <begin position="43"/>
        <end position="71"/>
    </location>
</feature>
<feature type="transmembrane region" description="Helical" evidence="1">
    <location>
        <begin position="303"/>
        <end position="322"/>
    </location>
</feature>
<keyword evidence="1" id="KW-0472">Membrane</keyword>
<organism evidence="2 3">
    <name type="scientific">Primorskyibacter flagellatus</name>
    <dbReference type="NCBI Taxonomy" id="1387277"/>
    <lineage>
        <taxon>Bacteria</taxon>
        <taxon>Pseudomonadati</taxon>
        <taxon>Pseudomonadota</taxon>
        <taxon>Alphaproteobacteria</taxon>
        <taxon>Rhodobacterales</taxon>
        <taxon>Roseobacteraceae</taxon>
        <taxon>Primorskyibacter</taxon>
    </lineage>
</organism>